<name>A0A5B7DSU7_PORTR</name>
<gene>
    <name evidence="2" type="ORF">E2C01_017253</name>
</gene>
<keyword evidence="3" id="KW-1185">Reference proteome</keyword>
<reference evidence="2 3" key="1">
    <citation type="submission" date="2019-05" db="EMBL/GenBank/DDBJ databases">
        <title>Another draft genome of Portunus trituberculatus and its Hox gene families provides insights of decapod evolution.</title>
        <authorList>
            <person name="Jeong J.-H."/>
            <person name="Song I."/>
            <person name="Kim S."/>
            <person name="Choi T."/>
            <person name="Kim D."/>
            <person name="Ryu S."/>
            <person name="Kim W."/>
        </authorList>
    </citation>
    <scope>NUCLEOTIDE SEQUENCE [LARGE SCALE GENOMIC DNA]</scope>
    <source>
        <tissue evidence="2">Muscle</tissue>
    </source>
</reference>
<feature type="compositionally biased region" description="Basic and acidic residues" evidence="1">
    <location>
        <begin position="26"/>
        <end position="50"/>
    </location>
</feature>
<evidence type="ECO:0000256" key="1">
    <source>
        <dbReference type="SAM" id="MobiDB-lite"/>
    </source>
</evidence>
<dbReference type="AlphaFoldDB" id="A0A5B7DSU7"/>
<sequence length="219" mass="24913">MAAVIEGQDKVLRRKLPRASGMSAELLRKIKQKYDKGERERQRQRERETKTANTDSQRSGSTRVIIVHKYTGPLRRPDVLKTPPSQDSRCDKTTGVTSKVVCPGTTIISPQGLLQRHENLQRNVERHWHPQEPQQEPMESSQGQEGMDWVFDDDSKMSESQRTPLPACLPSVSQCPKSVVINPLKYLEYFADSPWDTDKGTHTKGAHIPETHTCRPHIP</sequence>
<feature type="compositionally biased region" description="Polar residues" evidence="1">
    <location>
        <begin position="51"/>
        <end position="62"/>
    </location>
</feature>
<evidence type="ECO:0000313" key="3">
    <source>
        <dbReference type="Proteomes" id="UP000324222"/>
    </source>
</evidence>
<evidence type="ECO:0000313" key="2">
    <source>
        <dbReference type="EMBL" id="MPC24177.1"/>
    </source>
</evidence>
<feature type="region of interest" description="Disordered" evidence="1">
    <location>
        <begin position="16"/>
        <end position="96"/>
    </location>
</feature>
<dbReference type="Proteomes" id="UP000324222">
    <property type="component" value="Unassembled WGS sequence"/>
</dbReference>
<organism evidence="2 3">
    <name type="scientific">Portunus trituberculatus</name>
    <name type="common">Swimming crab</name>
    <name type="synonym">Neptunus trituberculatus</name>
    <dbReference type="NCBI Taxonomy" id="210409"/>
    <lineage>
        <taxon>Eukaryota</taxon>
        <taxon>Metazoa</taxon>
        <taxon>Ecdysozoa</taxon>
        <taxon>Arthropoda</taxon>
        <taxon>Crustacea</taxon>
        <taxon>Multicrustacea</taxon>
        <taxon>Malacostraca</taxon>
        <taxon>Eumalacostraca</taxon>
        <taxon>Eucarida</taxon>
        <taxon>Decapoda</taxon>
        <taxon>Pleocyemata</taxon>
        <taxon>Brachyura</taxon>
        <taxon>Eubrachyura</taxon>
        <taxon>Portunoidea</taxon>
        <taxon>Portunidae</taxon>
        <taxon>Portuninae</taxon>
        <taxon>Portunus</taxon>
    </lineage>
</organism>
<dbReference type="EMBL" id="VSRR010001297">
    <property type="protein sequence ID" value="MPC24177.1"/>
    <property type="molecule type" value="Genomic_DNA"/>
</dbReference>
<proteinExistence type="predicted"/>
<protein>
    <submittedName>
        <fullName evidence="2">Uncharacterized protein</fullName>
    </submittedName>
</protein>
<accession>A0A5B7DSU7</accession>
<dbReference type="OrthoDB" id="10682783at2759"/>
<comment type="caution">
    <text evidence="2">The sequence shown here is derived from an EMBL/GenBank/DDBJ whole genome shotgun (WGS) entry which is preliminary data.</text>
</comment>